<evidence type="ECO:0000256" key="5">
    <source>
        <dbReference type="SAM" id="Phobius"/>
    </source>
</evidence>
<feature type="transmembrane region" description="Helical" evidence="5">
    <location>
        <begin position="75"/>
        <end position="92"/>
    </location>
</feature>
<keyword evidence="5" id="KW-0812">Transmembrane</keyword>
<gene>
    <name evidence="7" type="ORF">DF213_02060</name>
</gene>
<dbReference type="InterPro" id="IPR000326">
    <property type="entry name" value="PAP2/HPO"/>
</dbReference>
<comment type="caution">
    <text evidence="7">The sequence shown here is derived from an EMBL/GenBank/DDBJ whole genome shotgun (WGS) entry which is preliminary data.</text>
</comment>
<feature type="compositionally biased region" description="Low complexity" evidence="4">
    <location>
        <begin position="263"/>
        <end position="274"/>
    </location>
</feature>
<keyword evidence="5" id="KW-0472">Membrane</keyword>
<feature type="compositionally biased region" description="Basic and acidic residues" evidence="4">
    <location>
        <begin position="275"/>
        <end position="285"/>
    </location>
</feature>
<dbReference type="Pfam" id="PF01569">
    <property type="entry name" value="PAP2"/>
    <property type="match status" value="1"/>
</dbReference>
<feature type="domain" description="Phosphatidic acid phosphatase type 2/haloperoxidase" evidence="6">
    <location>
        <begin position="77"/>
        <end position="227"/>
    </location>
</feature>
<accession>A0AAX1CB89</accession>
<reference evidence="7 8" key="1">
    <citation type="submission" date="2018-05" db="EMBL/GenBank/DDBJ databases">
        <title>Genomic diversity of pathogens causing Blackleg of Potato in Pakistan.</title>
        <authorList>
            <person name="Sarfraz S."/>
            <person name="Riaz K."/>
            <person name="Oulghazi S."/>
            <person name="Cigna J."/>
            <person name="Sahi S.T."/>
            <person name="Khan S.H."/>
            <person name="Hameed A."/>
            <person name="Faure D."/>
        </authorList>
    </citation>
    <scope>NUCLEOTIDE SEQUENCE [LARGE SCALE GENOMIC DNA]</scope>
    <source>
        <strain evidence="7 8">SS70</strain>
    </source>
</reference>
<dbReference type="GO" id="GO:0050380">
    <property type="term" value="F:undecaprenyl-diphosphatase activity"/>
    <property type="evidence" value="ECO:0007669"/>
    <property type="project" value="UniProtKB-EC"/>
</dbReference>
<sequence length="285" mass="32421">MYDLVRRMLIGTMSLMVLPVLAWATGWQWQPTAARWWLNPLFWMTETVSAPWGILTSVLLSAWFLWLLRVRIRPALMLLAIVLASVTLGQGVKSVMKNWTQESRPFVVWLEQAHQVDDRYFYSLPASARASLLEQQLQQESQLPPWQRRHWQEQADYSFPSGHAMFAATWALLAVGLLWTRRHYVTVLLTILWANSVIGSRLVLGMHWPQDVATATLISAGLTVVAVWLAQRWCGPLLIAAAPQTAIYYSATYHPAIHHPATHHPANNHPTNHPTTDHRPAHPDA</sequence>
<dbReference type="PANTHER" id="PTHR14969:SF54">
    <property type="entry name" value="PHOSPHATIDYLGLYCEROPHOSPHATASE B"/>
    <property type="match status" value="1"/>
</dbReference>
<dbReference type="SMART" id="SM00014">
    <property type="entry name" value="acidPPc"/>
    <property type="match status" value="1"/>
</dbReference>
<feature type="region of interest" description="Disordered" evidence="4">
    <location>
        <begin position="260"/>
        <end position="285"/>
    </location>
</feature>
<organism evidence="7 8">
    <name type="scientific">Dickeya dianthicola</name>
    <dbReference type="NCBI Taxonomy" id="204039"/>
    <lineage>
        <taxon>Bacteria</taxon>
        <taxon>Pseudomonadati</taxon>
        <taxon>Pseudomonadota</taxon>
        <taxon>Gammaproteobacteria</taxon>
        <taxon>Enterobacterales</taxon>
        <taxon>Pectobacteriaceae</taxon>
        <taxon>Dickeya</taxon>
    </lineage>
</organism>
<feature type="transmembrane region" description="Helical" evidence="5">
    <location>
        <begin position="187"/>
        <end position="206"/>
    </location>
</feature>
<feature type="transmembrane region" description="Helical" evidence="5">
    <location>
        <begin position="9"/>
        <end position="29"/>
    </location>
</feature>
<feature type="transmembrane region" description="Helical" evidence="5">
    <location>
        <begin position="161"/>
        <end position="180"/>
    </location>
</feature>
<proteinExistence type="predicted"/>
<keyword evidence="5" id="KW-1133">Transmembrane helix</keyword>
<dbReference type="EC" id="3.6.1.27" evidence="1"/>
<evidence type="ECO:0000259" key="6">
    <source>
        <dbReference type="SMART" id="SM00014"/>
    </source>
</evidence>
<protein>
    <recommendedName>
        <fullName evidence="1">undecaprenyl-diphosphate phosphatase</fullName>
        <ecNumber evidence="1">3.6.1.27</ecNumber>
    </recommendedName>
    <alternativeName>
        <fullName evidence="2">Undecaprenyl pyrophosphate phosphatase</fullName>
    </alternativeName>
</protein>
<name>A0AAX1CB89_9GAMM</name>
<feature type="transmembrane region" description="Helical" evidence="5">
    <location>
        <begin position="49"/>
        <end position="68"/>
    </location>
</feature>
<dbReference type="GO" id="GO:0005886">
    <property type="term" value="C:plasma membrane"/>
    <property type="evidence" value="ECO:0007669"/>
    <property type="project" value="TreeGrafter"/>
</dbReference>
<evidence type="ECO:0000256" key="1">
    <source>
        <dbReference type="ARBA" id="ARBA00012374"/>
    </source>
</evidence>
<dbReference type="EMBL" id="QESZ01000003">
    <property type="protein sequence ID" value="PWD75405.1"/>
    <property type="molecule type" value="Genomic_DNA"/>
</dbReference>
<evidence type="ECO:0000256" key="3">
    <source>
        <dbReference type="ARBA" id="ARBA00047594"/>
    </source>
</evidence>
<dbReference type="NCBIfam" id="NF007975">
    <property type="entry name" value="PRK10699.1"/>
    <property type="match status" value="1"/>
</dbReference>
<evidence type="ECO:0000256" key="2">
    <source>
        <dbReference type="ARBA" id="ARBA00032707"/>
    </source>
</evidence>
<dbReference type="Gene3D" id="1.20.144.10">
    <property type="entry name" value="Phosphatidic acid phosphatase type 2/haloperoxidase"/>
    <property type="match status" value="1"/>
</dbReference>
<evidence type="ECO:0000313" key="8">
    <source>
        <dbReference type="Proteomes" id="UP000245055"/>
    </source>
</evidence>
<evidence type="ECO:0000256" key="4">
    <source>
        <dbReference type="SAM" id="MobiDB-lite"/>
    </source>
</evidence>
<feature type="transmembrane region" description="Helical" evidence="5">
    <location>
        <begin position="212"/>
        <end position="230"/>
    </location>
</feature>
<comment type="catalytic activity">
    <reaction evidence="3">
        <text>di-trans,octa-cis-undecaprenyl diphosphate + H2O = di-trans,octa-cis-undecaprenyl phosphate + phosphate + H(+)</text>
        <dbReference type="Rhea" id="RHEA:28094"/>
        <dbReference type="ChEBI" id="CHEBI:15377"/>
        <dbReference type="ChEBI" id="CHEBI:15378"/>
        <dbReference type="ChEBI" id="CHEBI:43474"/>
        <dbReference type="ChEBI" id="CHEBI:58405"/>
        <dbReference type="ChEBI" id="CHEBI:60392"/>
        <dbReference type="EC" id="3.6.1.27"/>
    </reaction>
</comment>
<dbReference type="AlphaFoldDB" id="A0AAX1CB89"/>
<dbReference type="InterPro" id="IPR036938">
    <property type="entry name" value="PAP2/HPO_sf"/>
</dbReference>
<evidence type="ECO:0000313" key="7">
    <source>
        <dbReference type="EMBL" id="PWD75405.1"/>
    </source>
</evidence>
<dbReference type="PANTHER" id="PTHR14969">
    <property type="entry name" value="SPHINGOSINE-1-PHOSPHATE PHOSPHOHYDROLASE"/>
    <property type="match status" value="1"/>
</dbReference>
<dbReference type="Proteomes" id="UP000245055">
    <property type="component" value="Unassembled WGS sequence"/>
</dbReference>
<dbReference type="SUPFAM" id="SSF48317">
    <property type="entry name" value="Acid phosphatase/Vanadium-dependent haloperoxidase"/>
    <property type="match status" value="1"/>
</dbReference>
<dbReference type="RefSeq" id="WP_109105003.1">
    <property type="nucleotide sequence ID" value="NZ_JALDNR010000028.1"/>
</dbReference>